<evidence type="ECO:0000313" key="1">
    <source>
        <dbReference type="EMBL" id="NVO66991.1"/>
    </source>
</evidence>
<dbReference type="Pfam" id="PF01986">
    <property type="entry name" value="DUF123"/>
    <property type="match status" value="1"/>
</dbReference>
<dbReference type="Proteomes" id="UP000570823">
    <property type="component" value="Unassembled WGS sequence"/>
</dbReference>
<accession>A0A7K4HP07</accession>
<dbReference type="PANTHER" id="PTHR37460">
    <property type="entry name" value="ENDONUCLEASE III"/>
    <property type="match status" value="1"/>
</dbReference>
<dbReference type="AlphaFoldDB" id="A0A7K4HP07"/>
<dbReference type="RefSeq" id="WP_176788629.1">
    <property type="nucleotide sequence ID" value="NZ_JABXWR010000001.1"/>
</dbReference>
<evidence type="ECO:0000313" key="2">
    <source>
        <dbReference type="Proteomes" id="UP000570823"/>
    </source>
</evidence>
<dbReference type="InterPro" id="IPR002837">
    <property type="entry name" value="DUF123"/>
</dbReference>
<sequence>MKGIYCLVLRNGACGLEVGRLGPAHFREGWHIYVGSALGPGGLPARVGRHFRLAAAKDRAPRWHIDRLLLSPAFSLEGAVCGGTEERLECRLAGAIGREGVPGFGCTDCACDSHLFYRSDDPFDEITRAFTAIGISAVTRKTNKGESDLLI</sequence>
<organism evidence="1 2">
    <name type="scientific">Methanofollis tationis</name>
    <dbReference type="NCBI Taxonomy" id="81417"/>
    <lineage>
        <taxon>Archaea</taxon>
        <taxon>Methanobacteriati</taxon>
        <taxon>Methanobacteriota</taxon>
        <taxon>Stenosarchaea group</taxon>
        <taxon>Methanomicrobia</taxon>
        <taxon>Methanomicrobiales</taxon>
        <taxon>Methanomicrobiaceae</taxon>
        <taxon>Methanofollis</taxon>
    </lineage>
</organism>
<dbReference type="EMBL" id="JABXWR010000001">
    <property type="protein sequence ID" value="NVO66991.1"/>
    <property type="molecule type" value="Genomic_DNA"/>
</dbReference>
<keyword evidence="2" id="KW-1185">Reference proteome</keyword>
<proteinExistence type="predicted"/>
<reference evidence="1 2" key="1">
    <citation type="submission" date="2020-06" db="EMBL/GenBank/DDBJ databases">
        <title>Methanofollis fontis sp. nov., a methanogen isolated from marine sediments near a cold seep at Four-Way Closure Ridge offshore southwestern Taiwan.</title>
        <authorList>
            <person name="Chen S.-C."/>
            <person name="Teng N.-H."/>
            <person name="Lin Y.-S."/>
            <person name="Lai M.-C."/>
            <person name="Chen H.-H."/>
            <person name="Wang C.-C."/>
        </authorList>
    </citation>
    <scope>NUCLEOTIDE SEQUENCE [LARGE SCALE GENOMIC DNA]</scope>
    <source>
        <strain evidence="1 2">DSM 2702</strain>
    </source>
</reference>
<gene>
    <name evidence="1" type="ORF">HWN36_06635</name>
</gene>
<name>A0A7K4HP07_9EURY</name>
<comment type="caution">
    <text evidence="1">The sequence shown here is derived from an EMBL/GenBank/DDBJ whole genome shotgun (WGS) entry which is preliminary data.</text>
</comment>
<dbReference type="PANTHER" id="PTHR37460:SF1">
    <property type="entry name" value="ENDONUCLEASE III"/>
    <property type="match status" value="1"/>
</dbReference>
<protein>
    <submittedName>
        <fullName evidence="1">DUF123 domain-containing protein</fullName>
    </submittedName>
</protein>
<dbReference type="CDD" id="cd10441">
    <property type="entry name" value="GIY-YIG_COG1833"/>
    <property type="match status" value="1"/>
</dbReference>